<dbReference type="Gene3D" id="3.40.50.720">
    <property type="entry name" value="NAD(P)-binding Rossmann-like Domain"/>
    <property type="match status" value="1"/>
</dbReference>
<comment type="caution">
    <text evidence="7">The sequence shown here is derived from an EMBL/GenBank/DDBJ whole genome shotgun (WGS) entry which is preliminary data.</text>
</comment>
<keyword evidence="8" id="KW-1185">Reference proteome</keyword>
<dbReference type="PANTHER" id="PTHR11530:SF26">
    <property type="entry name" value="FAD DEPENDENT OXIDOREDUCTASE SUPERFAMILY (AFU_ORTHOLOGUE AFUA_5G13940)"/>
    <property type="match status" value="1"/>
</dbReference>
<dbReference type="GO" id="GO:0003884">
    <property type="term" value="F:D-amino-acid oxidase activity"/>
    <property type="evidence" value="ECO:0007669"/>
    <property type="project" value="InterPro"/>
</dbReference>
<keyword evidence="4" id="KW-0274">FAD</keyword>
<dbReference type="GO" id="GO:0019478">
    <property type="term" value="P:D-amino acid catabolic process"/>
    <property type="evidence" value="ECO:0007669"/>
    <property type="project" value="TreeGrafter"/>
</dbReference>
<dbReference type="PANTHER" id="PTHR11530">
    <property type="entry name" value="D-AMINO ACID OXIDASE"/>
    <property type="match status" value="1"/>
</dbReference>
<dbReference type="Gene3D" id="3.30.9.10">
    <property type="entry name" value="D-Amino Acid Oxidase, subunit A, domain 2"/>
    <property type="match status" value="1"/>
</dbReference>
<comment type="similarity">
    <text evidence="2">Belongs to the DAMOX/DASOX family.</text>
</comment>
<keyword evidence="5" id="KW-0560">Oxidoreductase</keyword>
<dbReference type="GO" id="GO:0005737">
    <property type="term" value="C:cytoplasm"/>
    <property type="evidence" value="ECO:0007669"/>
    <property type="project" value="TreeGrafter"/>
</dbReference>
<dbReference type="AlphaFoldDB" id="A0A9W6YSU7"/>
<reference evidence="7" key="1">
    <citation type="submission" date="2023-04" db="EMBL/GenBank/DDBJ databases">
        <title>Ambrosiozyma monospora NBRC 1965.</title>
        <authorList>
            <person name="Ichikawa N."/>
            <person name="Sato H."/>
            <person name="Tonouchi N."/>
        </authorList>
    </citation>
    <scope>NUCLEOTIDE SEQUENCE</scope>
    <source>
        <strain evidence="7">NBRC 1965</strain>
    </source>
</reference>
<organism evidence="7 8">
    <name type="scientific">Ambrosiozyma monospora</name>
    <name type="common">Yeast</name>
    <name type="synonym">Endomycopsis monosporus</name>
    <dbReference type="NCBI Taxonomy" id="43982"/>
    <lineage>
        <taxon>Eukaryota</taxon>
        <taxon>Fungi</taxon>
        <taxon>Dikarya</taxon>
        <taxon>Ascomycota</taxon>
        <taxon>Saccharomycotina</taxon>
        <taxon>Pichiomycetes</taxon>
        <taxon>Pichiales</taxon>
        <taxon>Pichiaceae</taxon>
        <taxon>Ambrosiozyma</taxon>
    </lineage>
</organism>
<evidence type="ECO:0000256" key="3">
    <source>
        <dbReference type="ARBA" id="ARBA00022630"/>
    </source>
</evidence>
<evidence type="ECO:0000256" key="2">
    <source>
        <dbReference type="ARBA" id="ARBA00006730"/>
    </source>
</evidence>
<dbReference type="EMBL" id="BSXU01000104">
    <property type="protein sequence ID" value="GMG19317.1"/>
    <property type="molecule type" value="Genomic_DNA"/>
</dbReference>
<accession>A0A9W6YSU7</accession>
<protein>
    <submittedName>
        <fullName evidence="7">Unnamed protein product</fullName>
    </submittedName>
</protein>
<dbReference type="OrthoDB" id="2015447at2759"/>
<keyword evidence="3" id="KW-0285">Flavoprotein</keyword>
<dbReference type="Pfam" id="PF01266">
    <property type="entry name" value="DAO"/>
    <property type="match status" value="1"/>
</dbReference>
<evidence type="ECO:0000256" key="4">
    <source>
        <dbReference type="ARBA" id="ARBA00022827"/>
    </source>
</evidence>
<feature type="domain" description="FAD dependent oxidoreductase" evidence="6">
    <location>
        <begin position="6"/>
        <end position="323"/>
    </location>
</feature>
<dbReference type="GO" id="GO:0071949">
    <property type="term" value="F:FAD binding"/>
    <property type="evidence" value="ECO:0007669"/>
    <property type="project" value="InterPro"/>
</dbReference>
<comment type="cofactor">
    <cofactor evidence="1">
        <name>FAD</name>
        <dbReference type="ChEBI" id="CHEBI:57692"/>
    </cofactor>
</comment>
<name>A0A9W6YSU7_AMBMO</name>
<gene>
    <name evidence="7" type="ORF">Amon01_000037300</name>
</gene>
<evidence type="ECO:0000256" key="5">
    <source>
        <dbReference type="ARBA" id="ARBA00023002"/>
    </source>
</evidence>
<proteinExistence type="inferred from homology"/>
<dbReference type="InterPro" id="IPR036188">
    <property type="entry name" value="FAD/NAD-bd_sf"/>
</dbReference>
<evidence type="ECO:0000259" key="6">
    <source>
        <dbReference type="Pfam" id="PF01266"/>
    </source>
</evidence>
<dbReference type="Proteomes" id="UP001165063">
    <property type="component" value="Unassembled WGS sequence"/>
</dbReference>
<evidence type="ECO:0000256" key="1">
    <source>
        <dbReference type="ARBA" id="ARBA00001974"/>
    </source>
</evidence>
<sequence>MSEEPIVIVGAGVIGLTCAHHLALKGYKNIRIVAKEYPTTDAYSKNFASSGVFTHHKLNHLETTLHELNEATYQHFKVLSKYSDTSISFIDCVDSFPIDANYSASTEFEDSESVVSISESSSINIGYNYSTWTLNPLSYITWLEYQLKEVYKIKCDKSELKSLKQVEELYNPKTIVNCTGMGLQYDGSWDPSCYSAKELSLLIKSSKLGTIEPVHAYNIHLSNNIVCYRVPRESENDSVIGITSDTLSCYNNQLSAKEAINILKEAFPELLVDGWFDIKRFNVKMKHSRKGGIKIGRQVLESSVNIIDCYGFGNHDFELSWGASCEVMRLICGLKSKL</sequence>
<dbReference type="InterPro" id="IPR023209">
    <property type="entry name" value="DAO"/>
</dbReference>
<dbReference type="SUPFAM" id="SSF51905">
    <property type="entry name" value="FAD/NAD(P)-binding domain"/>
    <property type="match status" value="1"/>
</dbReference>
<evidence type="ECO:0000313" key="8">
    <source>
        <dbReference type="Proteomes" id="UP001165063"/>
    </source>
</evidence>
<evidence type="ECO:0000313" key="7">
    <source>
        <dbReference type="EMBL" id="GMG19317.1"/>
    </source>
</evidence>
<dbReference type="InterPro" id="IPR006076">
    <property type="entry name" value="FAD-dep_OxRdtase"/>
</dbReference>